<evidence type="ECO:0000259" key="4">
    <source>
        <dbReference type="PROSITE" id="PS50043"/>
    </source>
</evidence>
<dbReference type="SMART" id="SM00448">
    <property type="entry name" value="REC"/>
    <property type="match status" value="1"/>
</dbReference>
<comment type="caution">
    <text evidence="6">The sequence shown here is derived from an EMBL/GenBank/DDBJ whole genome shotgun (WGS) entry which is preliminary data.</text>
</comment>
<dbReference type="InterPro" id="IPR001789">
    <property type="entry name" value="Sig_transdc_resp-reg_receiver"/>
</dbReference>
<evidence type="ECO:0000256" key="1">
    <source>
        <dbReference type="ARBA" id="ARBA00022553"/>
    </source>
</evidence>
<dbReference type="SUPFAM" id="SSF46894">
    <property type="entry name" value="C-terminal effector domain of the bipartite response regulators"/>
    <property type="match status" value="1"/>
</dbReference>
<accession>A0A556N0Z9</accession>
<dbReference type="CDD" id="cd17535">
    <property type="entry name" value="REC_NarL-like"/>
    <property type="match status" value="1"/>
</dbReference>
<evidence type="ECO:0000313" key="6">
    <source>
        <dbReference type="EMBL" id="TSJ45709.1"/>
    </source>
</evidence>
<proteinExistence type="predicted"/>
<protein>
    <submittedName>
        <fullName evidence="6">Response regulator transcription factor</fullName>
    </submittedName>
</protein>
<dbReference type="PANTHER" id="PTHR45566">
    <property type="entry name" value="HTH-TYPE TRANSCRIPTIONAL REGULATOR YHJB-RELATED"/>
    <property type="match status" value="1"/>
</dbReference>
<keyword evidence="2" id="KW-0238">DNA-binding</keyword>
<evidence type="ECO:0000259" key="5">
    <source>
        <dbReference type="PROSITE" id="PS50110"/>
    </source>
</evidence>
<dbReference type="Proteomes" id="UP000316008">
    <property type="component" value="Unassembled WGS sequence"/>
</dbReference>
<organism evidence="6 7">
    <name type="scientific">Fluviicola chungangensis</name>
    <dbReference type="NCBI Taxonomy" id="2597671"/>
    <lineage>
        <taxon>Bacteria</taxon>
        <taxon>Pseudomonadati</taxon>
        <taxon>Bacteroidota</taxon>
        <taxon>Flavobacteriia</taxon>
        <taxon>Flavobacteriales</taxon>
        <taxon>Crocinitomicaceae</taxon>
        <taxon>Fluviicola</taxon>
    </lineage>
</organism>
<feature type="domain" description="Response regulatory" evidence="5">
    <location>
        <begin position="2"/>
        <end position="118"/>
    </location>
</feature>
<dbReference type="AlphaFoldDB" id="A0A556N0Z9"/>
<sequence length="219" mass="25250">MKVILADDHPIFRSGLKFLLESSFDHVEIQAYENGSQVVENIPLFNPDIVLLDIDMPVLNGLETCSIIQQQYPDLAVIILSIHKTTDIIKLAFYNGARGYLIKDNTSEEIVECINWVREGKTYLPLVLRNQHDRREIDPRMELITDEINSLTPTELKVLKLVSKKYSSKEIANLLFVSPKSVENYRSRICKKLNLDARNNSLILWCMENKFLLDSDQLK</sequence>
<dbReference type="EMBL" id="VLPL01000003">
    <property type="protein sequence ID" value="TSJ45709.1"/>
    <property type="molecule type" value="Genomic_DNA"/>
</dbReference>
<dbReference type="InterPro" id="IPR016032">
    <property type="entry name" value="Sig_transdc_resp-reg_C-effctor"/>
</dbReference>
<evidence type="ECO:0000256" key="3">
    <source>
        <dbReference type="PROSITE-ProRule" id="PRU00169"/>
    </source>
</evidence>
<dbReference type="InterPro" id="IPR000792">
    <property type="entry name" value="Tscrpt_reg_LuxR_C"/>
</dbReference>
<dbReference type="Pfam" id="PF00072">
    <property type="entry name" value="Response_reg"/>
    <property type="match status" value="1"/>
</dbReference>
<feature type="domain" description="HTH luxR-type" evidence="4">
    <location>
        <begin position="144"/>
        <end position="209"/>
    </location>
</feature>
<dbReference type="PRINTS" id="PR00038">
    <property type="entry name" value="HTHLUXR"/>
</dbReference>
<dbReference type="SMART" id="SM00421">
    <property type="entry name" value="HTH_LUXR"/>
    <property type="match status" value="1"/>
</dbReference>
<reference evidence="6 7" key="1">
    <citation type="submission" date="2019-07" db="EMBL/GenBank/DDBJ databases">
        <authorList>
            <person name="Huq M.A."/>
        </authorList>
    </citation>
    <scope>NUCLEOTIDE SEQUENCE [LARGE SCALE GENOMIC DNA]</scope>
    <source>
        <strain evidence="6 7">MAH-3</strain>
    </source>
</reference>
<dbReference type="GO" id="GO:0000160">
    <property type="term" value="P:phosphorelay signal transduction system"/>
    <property type="evidence" value="ECO:0007669"/>
    <property type="project" value="InterPro"/>
</dbReference>
<feature type="modified residue" description="4-aspartylphosphate" evidence="3">
    <location>
        <position position="53"/>
    </location>
</feature>
<dbReference type="PROSITE" id="PS50043">
    <property type="entry name" value="HTH_LUXR_2"/>
    <property type="match status" value="1"/>
</dbReference>
<dbReference type="OrthoDB" id="9795108at2"/>
<dbReference type="InterPro" id="IPR011006">
    <property type="entry name" value="CheY-like_superfamily"/>
</dbReference>
<dbReference type="Gene3D" id="3.40.50.2300">
    <property type="match status" value="1"/>
</dbReference>
<dbReference type="CDD" id="cd06170">
    <property type="entry name" value="LuxR_C_like"/>
    <property type="match status" value="1"/>
</dbReference>
<evidence type="ECO:0000313" key="7">
    <source>
        <dbReference type="Proteomes" id="UP000316008"/>
    </source>
</evidence>
<dbReference type="PROSITE" id="PS50110">
    <property type="entry name" value="RESPONSE_REGULATORY"/>
    <property type="match status" value="1"/>
</dbReference>
<dbReference type="Pfam" id="PF00196">
    <property type="entry name" value="GerE"/>
    <property type="match status" value="1"/>
</dbReference>
<keyword evidence="7" id="KW-1185">Reference proteome</keyword>
<dbReference type="PANTHER" id="PTHR45566:SF2">
    <property type="entry name" value="NARL SUBFAMILY"/>
    <property type="match status" value="1"/>
</dbReference>
<dbReference type="SUPFAM" id="SSF52172">
    <property type="entry name" value="CheY-like"/>
    <property type="match status" value="1"/>
</dbReference>
<dbReference type="RefSeq" id="WP_144332665.1">
    <property type="nucleotide sequence ID" value="NZ_VLPL01000003.1"/>
</dbReference>
<dbReference type="InterPro" id="IPR058245">
    <property type="entry name" value="NreC/VraR/RcsB-like_REC"/>
</dbReference>
<dbReference type="GO" id="GO:0003677">
    <property type="term" value="F:DNA binding"/>
    <property type="evidence" value="ECO:0007669"/>
    <property type="project" value="UniProtKB-KW"/>
</dbReference>
<evidence type="ECO:0000256" key="2">
    <source>
        <dbReference type="ARBA" id="ARBA00023125"/>
    </source>
</evidence>
<name>A0A556N0Z9_9FLAO</name>
<keyword evidence="1 3" id="KW-0597">Phosphoprotein</keyword>
<dbReference type="InterPro" id="IPR051015">
    <property type="entry name" value="EvgA-like"/>
</dbReference>
<gene>
    <name evidence="6" type="ORF">FO442_08145</name>
</gene>
<dbReference type="GO" id="GO:0006355">
    <property type="term" value="P:regulation of DNA-templated transcription"/>
    <property type="evidence" value="ECO:0007669"/>
    <property type="project" value="InterPro"/>
</dbReference>